<keyword evidence="3" id="KW-1185">Reference proteome</keyword>
<gene>
    <name evidence="2" type="ORF">EV702DRAFT_1048071</name>
</gene>
<dbReference type="AlphaFoldDB" id="A0A9P6ZP21"/>
<comment type="caution">
    <text evidence="2">The sequence shown here is derived from an EMBL/GenBank/DDBJ whole genome shotgun (WGS) entry which is preliminary data.</text>
</comment>
<accession>A0A9P6ZP21</accession>
<reference evidence="2" key="1">
    <citation type="journal article" date="2020" name="New Phytol.">
        <title>Comparative genomics reveals dynamic genome evolution in host specialist ectomycorrhizal fungi.</title>
        <authorList>
            <person name="Lofgren L.A."/>
            <person name="Nguyen N.H."/>
            <person name="Vilgalys R."/>
            <person name="Ruytinx J."/>
            <person name="Liao H.L."/>
            <person name="Branco S."/>
            <person name="Kuo A."/>
            <person name="LaButti K."/>
            <person name="Lipzen A."/>
            <person name="Andreopoulos W."/>
            <person name="Pangilinan J."/>
            <person name="Riley R."/>
            <person name="Hundley H."/>
            <person name="Na H."/>
            <person name="Barry K."/>
            <person name="Grigoriev I.V."/>
            <person name="Stajich J.E."/>
            <person name="Kennedy P.G."/>
        </authorList>
    </citation>
    <scope>NUCLEOTIDE SEQUENCE</scope>
    <source>
        <strain evidence="2">DOB743</strain>
    </source>
</reference>
<evidence type="ECO:0000313" key="3">
    <source>
        <dbReference type="Proteomes" id="UP000714275"/>
    </source>
</evidence>
<name>A0A9P6ZP21_9AGAM</name>
<feature type="region of interest" description="Disordered" evidence="1">
    <location>
        <begin position="170"/>
        <end position="190"/>
    </location>
</feature>
<dbReference type="EMBL" id="JABBWD010000045">
    <property type="protein sequence ID" value="KAG1774083.1"/>
    <property type="molecule type" value="Genomic_DNA"/>
</dbReference>
<organism evidence="2 3">
    <name type="scientific">Suillus placidus</name>
    <dbReference type="NCBI Taxonomy" id="48579"/>
    <lineage>
        <taxon>Eukaryota</taxon>
        <taxon>Fungi</taxon>
        <taxon>Dikarya</taxon>
        <taxon>Basidiomycota</taxon>
        <taxon>Agaricomycotina</taxon>
        <taxon>Agaricomycetes</taxon>
        <taxon>Agaricomycetidae</taxon>
        <taxon>Boletales</taxon>
        <taxon>Suillineae</taxon>
        <taxon>Suillaceae</taxon>
        <taxon>Suillus</taxon>
    </lineage>
</organism>
<dbReference type="Proteomes" id="UP000714275">
    <property type="component" value="Unassembled WGS sequence"/>
</dbReference>
<sequence length="534" mass="60979">MDLFDNPWGTARRKRDDDDQLPNKIFLKEVDQSSRLRDDVRELHFSKHDLLLRKRQIQANVNSQESNLRSVIAQYQEHQGFLERGKADALTSLNENHHNELANFQNRMVLGIREAEQEARTERDILLATQDAFFRYEGNVAKKNCWPRKKPSKRPVATCTNIVGFSIIPDASSDSDRDESPQTSAPPLTSLLSDVPIQNATVGMLVEALAKVLLQTAPPRAARSRLKTHETPIENFTDAQRRNNKANVRELFYTAFHFAKDDEYMLHVTASSEAISCFTQGLGTGPDPLELHWDMTTTHNSKWNQRVIDILCSQYTCTFETNRLASRSPQSIKSDITKKFNQCRSSWRKAQPRVLGDGTRETMKEVGDRLVDQTNERLRVTRVLTRRATKFETRKKVTSALLSDRIATGKDDQAVWAYLQSLVETLGKDGMSSDESEHEDGEVQVFRLKKMPWRADVDHEMHIIDQQRLAGAANFTPRGSKPAKRFRNAIQESSRPAIEGLPRALYNSSWLNAQSPSFTVSDKKLQRMEIILSR</sequence>
<evidence type="ECO:0000313" key="2">
    <source>
        <dbReference type="EMBL" id="KAG1774083.1"/>
    </source>
</evidence>
<evidence type="ECO:0000256" key="1">
    <source>
        <dbReference type="SAM" id="MobiDB-lite"/>
    </source>
</evidence>
<feature type="compositionally biased region" description="Polar residues" evidence="1">
    <location>
        <begin position="181"/>
        <end position="190"/>
    </location>
</feature>
<protein>
    <submittedName>
        <fullName evidence="2">Uncharacterized protein</fullName>
    </submittedName>
</protein>
<dbReference type="OrthoDB" id="2673516at2759"/>
<proteinExistence type="predicted"/>